<evidence type="ECO:0000313" key="2">
    <source>
        <dbReference type="EMBL" id="PIA47390.1"/>
    </source>
</evidence>
<gene>
    <name evidence="2" type="ORF">AQUCO_01400215v1</name>
</gene>
<name>A0A2G5DV54_AQUCA</name>
<dbReference type="AlphaFoldDB" id="A0A2G5DV54"/>
<proteinExistence type="predicted"/>
<dbReference type="EMBL" id="KZ305031">
    <property type="protein sequence ID" value="PIA47390.1"/>
    <property type="molecule type" value="Genomic_DNA"/>
</dbReference>
<dbReference type="InParanoid" id="A0A2G5DV54"/>
<evidence type="ECO:0000256" key="1">
    <source>
        <dbReference type="SAM" id="Phobius"/>
    </source>
</evidence>
<feature type="transmembrane region" description="Helical" evidence="1">
    <location>
        <begin position="42"/>
        <end position="60"/>
    </location>
</feature>
<keyword evidence="1" id="KW-0812">Transmembrane</keyword>
<keyword evidence="1" id="KW-1133">Transmembrane helix</keyword>
<keyword evidence="1" id="KW-0472">Membrane</keyword>
<accession>A0A2G5DV54</accession>
<dbReference type="Proteomes" id="UP000230069">
    <property type="component" value="Unassembled WGS sequence"/>
</dbReference>
<evidence type="ECO:0000313" key="3">
    <source>
        <dbReference type="Proteomes" id="UP000230069"/>
    </source>
</evidence>
<sequence length="68" mass="8512">MFFFLGEFVHEKENFILMFSLFFIYKEQLFFHFHFKRAYYQYITIGVIVVIFCLFCYQLGELEMMCFL</sequence>
<keyword evidence="3" id="KW-1185">Reference proteome</keyword>
<organism evidence="2 3">
    <name type="scientific">Aquilegia coerulea</name>
    <name type="common">Rocky mountain columbine</name>
    <dbReference type="NCBI Taxonomy" id="218851"/>
    <lineage>
        <taxon>Eukaryota</taxon>
        <taxon>Viridiplantae</taxon>
        <taxon>Streptophyta</taxon>
        <taxon>Embryophyta</taxon>
        <taxon>Tracheophyta</taxon>
        <taxon>Spermatophyta</taxon>
        <taxon>Magnoliopsida</taxon>
        <taxon>Ranunculales</taxon>
        <taxon>Ranunculaceae</taxon>
        <taxon>Thalictroideae</taxon>
        <taxon>Aquilegia</taxon>
    </lineage>
</organism>
<reference evidence="2 3" key="1">
    <citation type="submission" date="2017-09" db="EMBL/GenBank/DDBJ databases">
        <title>WGS assembly of Aquilegia coerulea Goldsmith.</title>
        <authorList>
            <person name="Hodges S."/>
            <person name="Kramer E."/>
            <person name="Nordborg M."/>
            <person name="Tomkins J."/>
            <person name="Borevitz J."/>
            <person name="Derieg N."/>
            <person name="Yan J."/>
            <person name="Mihaltcheva S."/>
            <person name="Hayes R.D."/>
            <person name="Rokhsar D."/>
        </authorList>
    </citation>
    <scope>NUCLEOTIDE SEQUENCE [LARGE SCALE GENOMIC DNA]</scope>
    <source>
        <strain evidence="3">cv. Goldsmith</strain>
    </source>
</reference>
<protein>
    <submittedName>
        <fullName evidence="2">Uncharacterized protein</fullName>
    </submittedName>
</protein>